<evidence type="ECO:0000256" key="1">
    <source>
        <dbReference type="SAM" id="Coils"/>
    </source>
</evidence>
<sequence length="122" mass="14404">MKVLYIVMKNESCNFFSWIDPLTCDRPEKIMLGLLKKMKSVERANENIKFENTKLEEKVEKLEEKIEKLQKKVEKLQALNKRLVEKKEKMEMKMGLVSLDFGTRLLNLKQSSTAQLNHFIVN</sequence>
<accession>A0A5A7NZI6</accession>
<dbReference type="AlphaFoldDB" id="A0A5A7NZI6"/>
<gene>
    <name evidence="2" type="ORF">STAS_01277</name>
</gene>
<evidence type="ECO:0000313" key="3">
    <source>
        <dbReference type="Proteomes" id="UP000325081"/>
    </source>
</evidence>
<dbReference type="GO" id="GO:0003677">
    <property type="term" value="F:DNA binding"/>
    <property type="evidence" value="ECO:0007669"/>
    <property type="project" value="UniProtKB-KW"/>
</dbReference>
<keyword evidence="2" id="KW-0371">Homeobox</keyword>
<keyword evidence="1" id="KW-0175">Coiled coil</keyword>
<feature type="coiled-coil region" evidence="1">
    <location>
        <begin position="38"/>
        <end position="93"/>
    </location>
</feature>
<reference evidence="3" key="1">
    <citation type="journal article" date="2019" name="Curr. Biol.">
        <title>Genome Sequence of Striga asiatica Provides Insight into the Evolution of Plant Parasitism.</title>
        <authorList>
            <person name="Yoshida S."/>
            <person name="Kim S."/>
            <person name="Wafula E.K."/>
            <person name="Tanskanen J."/>
            <person name="Kim Y.M."/>
            <person name="Honaas L."/>
            <person name="Yang Z."/>
            <person name="Spallek T."/>
            <person name="Conn C.E."/>
            <person name="Ichihashi Y."/>
            <person name="Cheong K."/>
            <person name="Cui S."/>
            <person name="Der J.P."/>
            <person name="Gundlach H."/>
            <person name="Jiao Y."/>
            <person name="Hori C."/>
            <person name="Ishida J.K."/>
            <person name="Kasahara H."/>
            <person name="Kiba T."/>
            <person name="Kim M.S."/>
            <person name="Koo N."/>
            <person name="Laohavisit A."/>
            <person name="Lee Y.H."/>
            <person name="Lumba S."/>
            <person name="McCourt P."/>
            <person name="Mortimer J.C."/>
            <person name="Mutuku J.M."/>
            <person name="Nomura T."/>
            <person name="Sasaki-Sekimoto Y."/>
            <person name="Seto Y."/>
            <person name="Wang Y."/>
            <person name="Wakatake T."/>
            <person name="Sakakibara H."/>
            <person name="Demura T."/>
            <person name="Yamaguchi S."/>
            <person name="Yoneyama K."/>
            <person name="Manabe R.I."/>
            <person name="Nelson D.C."/>
            <person name="Schulman A.H."/>
            <person name="Timko M.P."/>
            <person name="dePamphilis C.W."/>
            <person name="Choi D."/>
            <person name="Shirasu K."/>
        </authorList>
    </citation>
    <scope>NUCLEOTIDE SEQUENCE [LARGE SCALE GENOMIC DNA]</scope>
    <source>
        <strain evidence="3">cv. UVA1</strain>
    </source>
</reference>
<dbReference type="Gene3D" id="1.20.5.340">
    <property type="match status" value="1"/>
</dbReference>
<keyword evidence="2" id="KW-0238">DNA-binding</keyword>
<keyword evidence="3" id="KW-1185">Reference proteome</keyword>
<dbReference type="Proteomes" id="UP000325081">
    <property type="component" value="Unassembled WGS sequence"/>
</dbReference>
<protein>
    <submittedName>
        <fullName evidence="2">Homeobox-leucine zipper family protein /lipid-binding START domain-containing protein</fullName>
    </submittedName>
</protein>
<evidence type="ECO:0000313" key="2">
    <source>
        <dbReference type="EMBL" id="GER25688.1"/>
    </source>
</evidence>
<name>A0A5A7NZI6_STRAF</name>
<comment type="caution">
    <text evidence="2">The sequence shown here is derived from an EMBL/GenBank/DDBJ whole genome shotgun (WGS) entry which is preliminary data.</text>
</comment>
<organism evidence="2 3">
    <name type="scientific">Striga asiatica</name>
    <name type="common">Asiatic witchweed</name>
    <name type="synonym">Buchnera asiatica</name>
    <dbReference type="NCBI Taxonomy" id="4170"/>
    <lineage>
        <taxon>Eukaryota</taxon>
        <taxon>Viridiplantae</taxon>
        <taxon>Streptophyta</taxon>
        <taxon>Embryophyta</taxon>
        <taxon>Tracheophyta</taxon>
        <taxon>Spermatophyta</taxon>
        <taxon>Magnoliopsida</taxon>
        <taxon>eudicotyledons</taxon>
        <taxon>Gunneridae</taxon>
        <taxon>Pentapetalae</taxon>
        <taxon>asterids</taxon>
        <taxon>lamiids</taxon>
        <taxon>Lamiales</taxon>
        <taxon>Orobanchaceae</taxon>
        <taxon>Buchnereae</taxon>
        <taxon>Striga</taxon>
    </lineage>
</organism>
<proteinExistence type="predicted"/>
<dbReference type="EMBL" id="BKCP01000447">
    <property type="protein sequence ID" value="GER25688.1"/>
    <property type="molecule type" value="Genomic_DNA"/>
</dbReference>